<dbReference type="PATRIC" id="fig|455434.6.peg.388"/>
<evidence type="ECO:0000256" key="9">
    <source>
        <dbReference type="ARBA" id="ARBA00023316"/>
    </source>
</evidence>
<dbReference type="GO" id="GO:0047480">
    <property type="term" value="F:UDP-N-acetylmuramoyl-tripeptide-D-alanyl-D-alanine ligase activity"/>
    <property type="evidence" value="ECO:0007669"/>
    <property type="project" value="UniProtKB-UniRule"/>
</dbReference>
<dbReference type="PANTHER" id="PTHR43024:SF1">
    <property type="entry name" value="UDP-N-ACETYLMURAMOYL-TRIPEPTIDE--D-ALANYL-D-ALANINE LIGASE"/>
    <property type="match status" value="1"/>
</dbReference>
<evidence type="ECO:0000259" key="14">
    <source>
        <dbReference type="Pfam" id="PF08245"/>
    </source>
</evidence>
<accession>A0A0H3BJ28</accession>
<evidence type="ECO:0000256" key="6">
    <source>
        <dbReference type="ARBA" id="ARBA00022960"/>
    </source>
</evidence>
<dbReference type="InterPro" id="IPR005863">
    <property type="entry name" value="UDP-N-AcMur_synth"/>
</dbReference>
<dbReference type="Proteomes" id="UP000001202">
    <property type="component" value="Chromosome"/>
</dbReference>
<dbReference type="InterPro" id="IPR051046">
    <property type="entry name" value="MurCDEF_CellWall_CoF430Synth"/>
</dbReference>
<evidence type="ECO:0000313" key="15">
    <source>
        <dbReference type="EMBL" id="ACD70812.1"/>
    </source>
</evidence>
<comment type="similarity">
    <text evidence="10">Belongs to the MurCDEF family. MurF subfamily.</text>
</comment>
<dbReference type="NCBIfam" id="TIGR01143">
    <property type="entry name" value="murF"/>
    <property type="match status" value="1"/>
</dbReference>
<dbReference type="GO" id="GO:0008360">
    <property type="term" value="P:regulation of cell shape"/>
    <property type="evidence" value="ECO:0007669"/>
    <property type="project" value="UniProtKB-KW"/>
</dbReference>
<dbReference type="InterPro" id="IPR000713">
    <property type="entry name" value="Mur_ligase_N"/>
</dbReference>
<comment type="subcellular location">
    <subcellularLocation>
        <location evidence="10 11">Cytoplasm</location>
    </subcellularLocation>
</comment>
<dbReference type="GO" id="GO:0008766">
    <property type="term" value="F:UDP-N-acetylmuramoylalanyl-D-glutamyl-2,6-diaminopimelate-D-alanyl-D-alanine ligase activity"/>
    <property type="evidence" value="ECO:0007669"/>
    <property type="project" value="RHEA"/>
</dbReference>
<dbReference type="Gene3D" id="3.90.190.20">
    <property type="entry name" value="Mur ligase, C-terminal domain"/>
    <property type="match status" value="1"/>
</dbReference>
<dbReference type="Gene3D" id="3.40.1190.10">
    <property type="entry name" value="Mur-like, catalytic domain"/>
    <property type="match status" value="1"/>
</dbReference>
<proteinExistence type="inferred from homology"/>
<reference evidence="15 16" key="1">
    <citation type="journal article" date="2008" name="BMC Microbiol.">
        <title>Complete genome sequence of Treponema pallidum ssp. pallidum strain SS14 determined with oligonucleotide arrays.</title>
        <authorList>
            <person name="Matejkova P."/>
            <person name="Strouhal M."/>
            <person name="Smajs D."/>
            <person name="Norris S.J."/>
            <person name="Palzkill T."/>
            <person name="Petrosino J.F."/>
            <person name="Sodergren E."/>
            <person name="Norton J.E."/>
            <person name="Singh J."/>
            <person name="Richmond T.A."/>
            <person name="Molla M.N."/>
            <person name="Albert T.J."/>
            <person name="Weinstock G.M."/>
        </authorList>
    </citation>
    <scope>NUCLEOTIDE SEQUENCE [LARGE SCALE GENOMIC DNA]</scope>
    <source>
        <strain evidence="15 16">SS14</strain>
    </source>
</reference>
<keyword evidence="7 10" id="KW-0573">Peptidoglycan synthesis</keyword>
<dbReference type="Pfam" id="PF02875">
    <property type="entry name" value="Mur_ligase_C"/>
    <property type="match status" value="1"/>
</dbReference>
<name>A0A0H3BJ28_TREPS</name>
<dbReference type="SUPFAM" id="SSF53623">
    <property type="entry name" value="MurD-like peptide ligases, catalytic domain"/>
    <property type="match status" value="1"/>
</dbReference>
<comment type="catalytic activity">
    <reaction evidence="10 11">
        <text>D-alanyl-D-alanine + UDP-N-acetyl-alpha-D-muramoyl-L-alanyl-gamma-D-glutamyl-meso-2,6-diaminopimelate + ATP = UDP-N-acetyl-alpha-D-muramoyl-L-alanyl-gamma-D-glutamyl-meso-2,6-diaminopimeloyl-D-alanyl-D-alanine + ADP + phosphate + H(+)</text>
        <dbReference type="Rhea" id="RHEA:28374"/>
        <dbReference type="ChEBI" id="CHEBI:15378"/>
        <dbReference type="ChEBI" id="CHEBI:30616"/>
        <dbReference type="ChEBI" id="CHEBI:43474"/>
        <dbReference type="ChEBI" id="CHEBI:57822"/>
        <dbReference type="ChEBI" id="CHEBI:61386"/>
        <dbReference type="ChEBI" id="CHEBI:83905"/>
        <dbReference type="ChEBI" id="CHEBI:456216"/>
        <dbReference type="EC" id="6.3.2.10"/>
    </reaction>
</comment>
<evidence type="ECO:0000256" key="8">
    <source>
        <dbReference type="ARBA" id="ARBA00023306"/>
    </source>
</evidence>
<evidence type="ECO:0000256" key="1">
    <source>
        <dbReference type="ARBA" id="ARBA00022490"/>
    </source>
</evidence>
<evidence type="ECO:0000256" key="11">
    <source>
        <dbReference type="RuleBase" id="RU004136"/>
    </source>
</evidence>
<feature type="domain" description="Mur ligase C-terminal" evidence="13">
    <location>
        <begin position="321"/>
        <end position="444"/>
    </location>
</feature>
<feature type="binding site" evidence="10">
    <location>
        <begin position="121"/>
        <end position="127"/>
    </location>
    <ligand>
        <name>ATP</name>
        <dbReference type="ChEBI" id="CHEBI:30616"/>
    </ligand>
</feature>
<protein>
    <recommendedName>
        <fullName evidence="10 11">UDP-N-acetylmuramoyl-tripeptide--D-alanyl-D-alanine ligase</fullName>
        <ecNumber evidence="10 11">6.3.2.10</ecNumber>
    </recommendedName>
    <alternativeName>
        <fullName evidence="10">D-alanyl-D-alanine-adding enzyme</fullName>
    </alternativeName>
</protein>
<sequence length="459" mass="50235">MLLSFDEVCAAVQGARVCDARGARGFDGVSFDSRAVVPRDLFIPLRGAHVDGHTFVEEALQKGAVATLIDQRYPHAGEYVAWCTRFGAACIAVHDTLRALQDLASFYCKKFPALIRIGITGSSGKTTVKEMARAVFSERYRVVATPGNLNSEIGLPQSLFFVRAEHEVGIFELGMNRRGEMRTLAQILVPHYAIITNVGCAHVGILGTQQAIAEEKKEIFSQFTEHSVGFVPDDAYRVFLSNIPYGRVVVYDQGGRGLATEVIDEGLRGSRVLYQGRWIRVPLPGVHNAKNALAVIALAAQVGLPAEEIQRGMERVKPPFGRSHVVCASLTFLLDCYNANPDSMAAALHLCAHISAVSKVYVLGDMGELGVTAAEAHYRVCVLAAASDARAVYVFGPEFCRAVRKVSWGRKRVYAFALEELSALQETLDAQLRRGDFVLVKGSRSVALERLEPLLRKER</sequence>
<dbReference type="RefSeq" id="WP_010881834.1">
    <property type="nucleotide sequence ID" value="NC_010741.1"/>
</dbReference>
<dbReference type="EMBL" id="CP000805">
    <property type="protein sequence ID" value="ACD70812.1"/>
    <property type="molecule type" value="Genomic_DNA"/>
</dbReference>
<keyword evidence="5 10" id="KW-0067">ATP-binding</keyword>
<dbReference type="Gene3D" id="3.40.1390.10">
    <property type="entry name" value="MurE/MurF, N-terminal domain"/>
    <property type="match status" value="1"/>
</dbReference>
<dbReference type="Pfam" id="PF08245">
    <property type="entry name" value="Mur_ligase_M"/>
    <property type="match status" value="1"/>
</dbReference>
<keyword evidence="2 10" id="KW-0436">Ligase</keyword>
<dbReference type="InterPro" id="IPR036615">
    <property type="entry name" value="Mur_ligase_C_dom_sf"/>
</dbReference>
<evidence type="ECO:0000256" key="7">
    <source>
        <dbReference type="ARBA" id="ARBA00022984"/>
    </source>
</evidence>
<keyword evidence="9 10" id="KW-0961">Cell wall biogenesis/degradation</keyword>
<organism evidence="15 16">
    <name type="scientific">Treponema pallidum subsp. pallidum (strain SS14)</name>
    <dbReference type="NCBI Taxonomy" id="455434"/>
    <lineage>
        <taxon>Bacteria</taxon>
        <taxon>Pseudomonadati</taxon>
        <taxon>Spirochaetota</taxon>
        <taxon>Spirochaetia</taxon>
        <taxon>Spirochaetales</taxon>
        <taxon>Treponemataceae</taxon>
        <taxon>Treponema</taxon>
    </lineage>
</organism>
<comment type="pathway">
    <text evidence="10 11">Cell wall biogenesis; peptidoglycan biosynthesis.</text>
</comment>
<dbReference type="SMR" id="A0A0H3BJ28"/>
<keyword evidence="6 10" id="KW-0133">Cell shape</keyword>
<dbReference type="GO" id="GO:0005524">
    <property type="term" value="F:ATP binding"/>
    <property type="evidence" value="ECO:0007669"/>
    <property type="project" value="UniProtKB-UniRule"/>
</dbReference>
<dbReference type="GO" id="GO:0009252">
    <property type="term" value="P:peptidoglycan biosynthetic process"/>
    <property type="evidence" value="ECO:0007669"/>
    <property type="project" value="UniProtKB-UniRule"/>
</dbReference>
<keyword evidence="8 10" id="KW-0131">Cell cycle</keyword>
<dbReference type="InterPro" id="IPR013221">
    <property type="entry name" value="Mur_ligase_cen"/>
</dbReference>
<dbReference type="UniPathway" id="UPA00219"/>
<dbReference type="SUPFAM" id="SSF53244">
    <property type="entry name" value="MurD-like peptide ligases, peptide-binding domain"/>
    <property type="match status" value="1"/>
</dbReference>
<evidence type="ECO:0000259" key="12">
    <source>
        <dbReference type="Pfam" id="PF01225"/>
    </source>
</evidence>
<dbReference type="KEGG" id="tpp:TPASS_0386"/>
<keyword evidence="3 10" id="KW-0132">Cell division</keyword>
<dbReference type="EC" id="6.3.2.10" evidence="10 11"/>
<dbReference type="GO" id="GO:0051301">
    <property type="term" value="P:cell division"/>
    <property type="evidence" value="ECO:0007669"/>
    <property type="project" value="UniProtKB-KW"/>
</dbReference>
<evidence type="ECO:0000256" key="5">
    <source>
        <dbReference type="ARBA" id="ARBA00022840"/>
    </source>
</evidence>
<dbReference type="InterPro" id="IPR036565">
    <property type="entry name" value="Mur-like_cat_sf"/>
</dbReference>
<evidence type="ECO:0000256" key="10">
    <source>
        <dbReference type="HAMAP-Rule" id="MF_02019"/>
    </source>
</evidence>
<keyword evidence="1 10" id="KW-0963">Cytoplasm</keyword>
<keyword evidence="4 10" id="KW-0547">Nucleotide-binding</keyword>
<evidence type="ECO:0000256" key="2">
    <source>
        <dbReference type="ARBA" id="ARBA00022598"/>
    </source>
</evidence>
<evidence type="ECO:0000256" key="3">
    <source>
        <dbReference type="ARBA" id="ARBA00022618"/>
    </source>
</evidence>
<comment type="function">
    <text evidence="10 11">Involved in cell wall formation. Catalyzes the final step in the synthesis of UDP-N-acetylmuramoyl-pentapeptide, the precursor of murein.</text>
</comment>
<evidence type="ECO:0000313" key="16">
    <source>
        <dbReference type="Proteomes" id="UP000001202"/>
    </source>
</evidence>
<dbReference type="InterPro" id="IPR035911">
    <property type="entry name" value="MurE/MurF_N"/>
</dbReference>
<dbReference type="HAMAP" id="MF_02019">
    <property type="entry name" value="MurF"/>
    <property type="match status" value="1"/>
</dbReference>
<dbReference type="GO" id="GO:0005737">
    <property type="term" value="C:cytoplasm"/>
    <property type="evidence" value="ECO:0007669"/>
    <property type="project" value="UniProtKB-SubCell"/>
</dbReference>
<evidence type="ECO:0000259" key="13">
    <source>
        <dbReference type="Pfam" id="PF02875"/>
    </source>
</evidence>
<dbReference type="SUPFAM" id="SSF63418">
    <property type="entry name" value="MurE/MurF N-terminal domain"/>
    <property type="match status" value="1"/>
</dbReference>
<evidence type="ECO:0000256" key="4">
    <source>
        <dbReference type="ARBA" id="ARBA00022741"/>
    </source>
</evidence>
<dbReference type="InterPro" id="IPR004101">
    <property type="entry name" value="Mur_ligase_C"/>
</dbReference>
<gene>
    <name evidence="10 15" type="primary">murF</name>
    <name evidence="15" type="ordered locus">TPASS_0386</name>
</gene>
<dbReference type="AlphaFoldDB" id="A0A0H3BJ28"/>
<dbReference type="GO" id="GO:0071555">
    <property type="term" value="P:cell wall organization"/>
    <property type="evidence" value="ECO:0007669"/>
    <property type="project" value="UniProtKB-KW"/>
</dbReference>
<dbReference type="Pfam" id="PF01225">
    <property type="entry name" value="Mur_ligase"/>
    <property type="match status" value="1"/>
</dbReference>
<feature type="domain" description="Mur ligase N-terminal catalytic" evidence="12">
    <location>
        <begin position="28"/>
        <end position="105"/>
    </location>
</feature>
<dbReference type="PANTHER" id="PTHR43024">
    <property type="entry name" value="UDP-N-ACETYLMURAMOYL-TRIPEPTIDE--D-ALANYL-D-ALANINE LIGASE"/>
    <property type="match status" value="1"/>
</dbReference>
<feature type="domain" description="Mur ligase central" evidence="14">
    <location>
        <begin position="119"/>
        <end position="299"/>
    </location>
</feature>
<dbReference type="GeneID" id="93876160"/>